<dbReference type="GO" id="GO:0005506">
    <property type="term" value="F:iron ion binding"/>
    <property type="evidence" value="ECO:0007669"/>
    <property type="project" value="InterPro"/>
</dbReference>
<protein>
    <submittedName>
        <fullName evidence="11">Cytochrome P450 family oxidoreductase</fullName>
    </submittedName>
</protein>
<evidence type="ECO:0000256" key="2">
    <source>
        <dbReference type="ARBA" id="ARBA00005179"/>
    </source>
</evidence>
<comment type="cofactor">
    <cofactor evidence="1 9">
        <name>heme</name>
        <dbReference type="ChEBI" id="CHEBI:30413"/>
    </cofactor>
</comment>
<comment type="pathway">
    <text evidence="2">Secondary metabolite biosynthesis.</text>
</comment>
<dbReference type="PANTHER" id="PTHR46300">
    <property type="entry name" value="P450, PUTATIVE (EUROFUNG)-RELATED-RELATED"/>
    <property type="match status" value="1"/>
</dbReference>
<evidence type="ECO:0000256" key="10">
    <source>
        <dbReference type="RuleBase" id="RU000461"/>
    </source>
</evidence>
<dbReference type="PROSITE" id="PS00086">
    <property type="entry name" value="CYTOCHROME_P450"/>
    <property type="match status" value="1"/>
</dbReference>
<evidence type="ECO:0000256" key="6">
    <source>
        <dbReference type="ARBA" id="ARBA00023002"/>
    </source>
</evidence>
<accession>A0A5N5QJI9</accession>
<dbReference type="AlphaFoldDB" id="A0A5N5QJI9"/>
<evidence type="ECO:0000256" key="8">
    <source>
        <dbReference type="ARBA" id="ARBA00023033"/>
    </source>
</evidence>
<dbReference type="GO" id="GO:0020037">
    <property type="term" value="F:heme binding"/>
    <property type="evidence" value="ECO:0007669"/>
    <property type="project" value="InterPro"/>
</dbReference>
<keyword evidence="5 9" id="KW-0479">Metal-binding</keyword>
<keyword evidence="6 10" id="KW-0560">Oxidoreductase</keyword>
<dbReference type="Pfam" id="PF00067">
    <property type="entry name" value="p450"/>
    <property type="match status" value="1"/>
</dbReference>
<dbReference type="GO" id="GO:0004497">
    <property type="term" value="F:monooxygenase activity"/>
    <property type="evidence" value="ECO:0007669"/>
    <property type="project" value="UniProtKB-KW"/>
</dbReference>
<keyword evidence="4 9" id="KW-0349">Heme</keyword>
<dbReference type="InterPro" id="IPR002401">
    <property type="entry name" value="Cyt_P450_E_grp-I"/>
</dbReference>
<evidence type="ECO:0000256" key="4">
    <source>
        <dbReference type="ARBA" id="ARBA00022617"/>
    </source>
</evidence>
<evidence type="ECO:0000256" key="7">
    <source>
        <dbReference type="ARBA" id="ARBA00023004"/>
    </source>
</evidence>
<evidence type="ECO:0000313" key="12">
    <source>
        <dbReference type="Proteomes" id="UP000383932"/>
    </source>
</evidence>
<proteinExistence type="inferred from homology"/>
<dbReference type="Proteomes" id="UP000383932">
    <property type="component" value="Unassembled WGS sequence"/>
</dbReference>
<dbReference type="InterPro" id="IPR050364">
    <property type="entry name" value="Cytochrome_P450_fung"/>
</dbReference>
<dbReference type="GO" id="GO:0016705">
    <property type="term" value="F:oxidoreductase activity, acting on paired donors, with incorporation or reduction of molecular oxygen"/>
    <property type="evidence" value="ECO:0007669"/>
    <property type="project" value="InterPro"/>
</dbReference>
<dbReference type="OrthoDB" id="3934656at2759"/>
<dbReference type="PRINTS" id="PR00463">
    <property type="entry name" value="EP450I"/>
</dbReference>
<dbReference type="Gene3D" id="1.10.630.10">
    <property type="entry name" value="Cytochrome P450"/>
    <property type="match status" value="1"/>
</dbReference>
<evidence type="ECO:0000256" key="1">
    <source>
        <dbReference type="ARBA" id="ARBA00001971"/>
    </source>
</evidence>
<reference evidence="11 12" key="1">
    <citation type="journal article" date="2019" name="Fungal Biol. Biotechnol.">
        <title>Draft genome sequence of fastidious pathogen Ceratobasidium theobromae, which causes vascular-streak dieback in Theobroma cacao.</title>
        <authorList>
            <person name="Ali S.S."/>
            <person name="Asman A."/>
            <person name="Shao J."/>
            <person name="Firmansyah A.P."/>
            <person name="Susilo A.W."/>
            <person name="Rosmana A."/>
            <person name="McMahon P."/>
            <person name="Junaid M."/>
            <person name="Guest D."/>
            <person name="Kheng T.Y."/>
            <person name="Meinhardt L.W."/>
            <person name="Bailey B.A."/>
        </authorList>
    </citation>
    <scope>NUCLEOTIDE SEQUENCE [LARGE SCALE GENOMIC DNA]</scope>
    <source>
        <strain evidence="11 12">CT2</strain>
    </source>
</reference>
<sequence length="495" mass="55437">MLFGAQANPIQYQYASLPPSPPRHWLWGNISFFSIPYRYVLLATEYKKQLGDIVSVITPLRIAVFVNTAELTTELLEKQAAFTADRPRDVMIGEIMGWNTAVSFRKHDEFHKKMRRVMASALHPAAARSYAPQHLSNTLDLLCKIAEKPETFVDISTQVIGAFILRITYGYEPMTKEDPFIVRVHRAFQHLKYAASTYHLVNDFPILRYVPAWVPGAGFQKLGRKGAELRTGFADEAFKMVFDQVCQGKVKQPCYVSRLLESKGGASVSQEDIELIKWTAASLSTGGTTTTVVLVNSFILMMSLHPEVAEKAQAEIDSVVGRGRIPDFHDRNSLPFTESVIWEIRSGVPHVSTEDIELRGYRIPKGTLIFSNIWAILHDPDYYPSPHTFEPSRFLKHKPEPDPRKFLFGFGRRVCPGLHIANDSSWIICTGLLSLFNIRPSAQLEAKVQSLGGRNSERLVELFEPGGATADPLPFSCDISPRDSVALALLENSSA</sequence>
<gene>
    <name evidence="11" type="ORF">CTheo_5102</name>
</gene>
<dbReference type="EMBL" id="SSOP01000104">
    <property type="protein sequence ID" value="KAB5591457.1"/>
    <property type="molecule type" value="Genomic_DNA"/>
</dbReference>
<dbReference type="InterPro" id="IPR001128">
    <property type="entry name" value="Cyt_P450"/>
</dbReference>
<dbReference type="InterPro" id="IPR036396">
    <property type="entry name" value="Cyt_P450_sf"/>
</dbReference>
<comment type="caution">
    <text evidence="11">The sequence shown here is derived from an EMBL/GenBank/DDBJ whole genome shotgun (WGS) entry which is preliminary data.</text>
</comment>
<dbReference type="PANTHER" id="PTHR46300:SF7">
    <property type="entry name" value="P450, PUTATIVE (EUROFUNG)-RELATED"/>
    <property type="match status" value="1"/>
</dbReference>
<keyword evidence="7 9" id="KW-0408">Iron</keyword>
<keyword evidence="12" id="KW-1185">Reference proteome</keyword>
<dbReference type="SUPFAM" id="SSF48264">
    <property type="entry name" value="Cytochrome P450"/>
    <property type="match status" value="1"/>
</dbReference>
<name>A0A5N5QJI9_9AGAM</name>
<evidence type="ECO:0000256" key="3">
    <source>
        <dbReference type="ARBA" id="ARBA00010617"/>
    </source>
</evidence>
<dbReference type="InterPro" id="IPR017972">
    <property type="entry name" value="Cyt_P450_CS"/>
</dbReference>
<keyword evidence="8 10" id="KW-0503">Monooxygenase</keyword>
<evidence type="ECO:0000313" key="11">
    <source>
        <dbReference type="EMBL" id="KAB5591457.1"/>
    </source>
</evidence>
<comment type="similarity">
    <text evidence="3 10">Belongs to the cytochrome P450 family.</text>
</comment>
<feature type="binding site" description="axial binding residue" evidence="9">
    <location>
        <position position="415"/>
    </location>
    <ligand>
        <name>heme</name>
        <dbReference type="ChEBI" id="CHEBI:30413"/>
    </ligand>
    <ligandPart>
        <name>Fe</name>
        <dbReference type="ChEBI" id="CHEBI:18248"/>
    </ligandPart>
</feature>
<evidence type="ECO:0000256" key="9">
    <source>
        <dbReference type="PIRSR" id="PIRSR602401-1"/>
    </source>
</evidence>
<organism evidence="11 12">
    <name type="scientific">Ceratobasidium theobromae</name>
    <dbReference type="NCBI Taxonomy" id="1582974"/>
    <lineage>
        <taxon>Eukaryota</taxon>
        <taxon>Fungi</taxon>
        <taxon>Dikarya</taxon>
        <taxon>Basidiomycota</taxon>
        <taxon>Agaricomycotina</taxon>
        <taxon>Agaricomycetes</taxon>
        <taxon>Cantharellales</taxon>
        <taxon>Ceratobasidiaceae</taxon>
        <taxon>Ceratobasidium</taxon>
    </lineage>
</organism>
<evidence type="ECO:0000256" key="5">
    <source>
        <dbReference type="ARBA" id="ARBA00022723"/>
    </source>
</evidence>